<dbReference type="InterPro" id="IPR057873">
    <property type="entry name" value="CTHRC1_C"/>
</dbReference>
<feature type="signal peptide" evidence="2">
    <location>
        <begin position="1"/>
        <end position="20"/>
    </location>
</feature>
<dbReference type="AlphaFoldDB" id="A0AAD9L367"/>
<evidence type="ECO:0000256" key="1">
    <source>
        <dbReference type="SAM" id="Coils"/>
    </source>
</evidence>
<feature type="chain" id="PRO_5042272816" description="CTHRC1 C-terminal domain-containing protein" evidence="2">
    <location>
        <begin position="21"/>
        <end position="273"/>
    </location>
</feature>
<evidence type="ECO:0000259" key="3">
    <source>
        <dbReference type="Pfam" id="PF25815"/>
    </source>
</evidence>
<keyword evidence="2" id="KW-0732">Signal</keyword>
<reference evidence="4" key="1">
    <citation type="journal article" date="2023" name="Mol. Biol. Evol.">
        <title>Third-Generation Sequencing Reveals the Adaptive Role of the Epigenome in Three Deep-Sea Polychaetes.</title>
        <authorList>
            <person name="Perez M."/>
            <person name="Aroh O."/>
            <person name="Sun Y."/>
            <person name="Lan Y."/>
            <person name="Juniper S.K."/>
            <person name="Young C.R."/>
            <person name="Angers B."/>
            <person name="Qian P.Y."/>
        </authorList>
    </citation>
    <scope>NUCLEOTIDE SEQUENCE</scope>
    <source>
        <strain evidence="4">R07B-5</strain>
    </source>
</reference>
<keyword evidence="5" id="KW-1185">Reference proteome</keyword>
<accession>A0AAD9L367</accession>
<dbReference type="Pfam" id="PF25815">
    <property type="entry name" value="CTHRC1_C"/>
    <property type="match status" value="1"/>
</dbReference>
<evidence type="ECO:0000256" key="2">
    <source>
        <dbReference type="SAM" id="SignalP"/>
    </source>
</evidence>
<sequence length="273" mass="30649">MATSILRISLLLAVLRVTAAQSTTSEDSHCSYMLKLPAAECGRSLVDEQFMESSMIALQTQMTQMNLVTKNQTEDIRNLSEDNEKLRQKIEAGNKTEDIRKLTEENEKLQQRIASIETGRNRFVVNVKQCSKRSHGDGREYGQVFSCDFVKKRDDTVLRVVWNGDLRLIHTGSRGGSARRWFFTINGKECRDPRTIDTQLHVRDSDSDNHRPAYVEGYCRGIAAGDVYVAWNVGDVSNGQSGYNVGDSHTGWVATVRIIVEEVDVDSADTVIV</sequence>
<comment type="caution">
    <text evidence="4">The sequence shown here is derived from an EMBL/GenBank/DDBJ whole genome shotgun (WGS) entry which is preliminary data.</text>
</comment>
<evidence type="ECO:0000313" key="4">
    <source>
        <dbReference type="EMBL" id="KAK2182367.1"/>
    </source>
</evidence>
<evidence type="ECO:0000313" key="5">
    <source>
        <dbReference type="Proteomes" id="UP001209878"/>
    </source>
</evidence>
<organism evidence="4 5">
    <name type="scientific">Ridgeia piscesae</name>
    <name type="common">Tubeworm</name>
    <dbReference type="NCBI Taxonomy" id="27915"/>
    <lineage>
        <taxon>Eukaryota</taxon>
        <taxon>Metazoa</taxon>
        <taxon>Spiralia</taxon>
        <taxon>Lophotrochozoa</taxon>
        <taxon>Annelida</taxon>
        <taxon>Polychaeta</taxon>
        <taxon>Sedentaria</taxon>
        <taxon>Canalipalpata</taxon>
        <taxon>Sabellida</taxon>
        <taxon>Siboglinidae</taxon>
        <taxon>Ridgeia</taxon>
    </lineage>
</organism>
<proteinExistence type="predicted"/>
<keyword evidence="1" id="KW-0175">Coiled coil</keyword>
<dbReference type="EMBL" id="JAODUO010000357">
    <property type="protein sequence ID" value="KAK2182367.1"/>
    <property type="molecule type" value="Genomic_DNA"/>
</dbReference>
<feature type="domain" description="CTHRC1 C-terminal" evidence="3">
    <location>
        <begin position="125"/>
        <end position="260"/>
    </location>
</feature>
<dbReference type="Proteomes" id="UP001209878">
    <property type="component" value="Unassembled WGS sequence"/>
</dbReference>
<feature type="coiled-coil region" evidence="1">
    <location>
        <begin position="69"/>
        <end position="119"/>
    </location>
</feature>
<gene>
    <name evidence="4" type="ORF">NP493_357g04050</name>
</gene>
<name>A0AAD9L367_RIDPI</name>
<protein>
    <recommendedName>
        <fullName evidence="3">CTHRC1 C-terminal domain-containing protein</fullName>
    </recommendedName>
</protein>